<dbReference type="AlphaFoldDB" id="A0A914RM76"/>
<sequence length="108" mass="12531">MNLEIMHNIVSLFQPSNVLPPLCIDVSKDVHSWTLPDAFMLEGIDFLLNINMIHISSDAAVDGLFKVSILKLKLCDMNKRNKYYSDVWLRLSLLWKLSIKYLDSLMFQ</sequence>
<name>A0A914RM76_PAREQ</name>
<evidence type="ECO:0000313" key="2">
    <source>
        <dbReference type="WBParaSite" id="PEQ_0000296201-mRNA-1"/>
    </source>
</evidence>
<organism evidence="1 2">
    <name type="scientific">Parascaris equorum</name>
    <name type="common">Equine roundworm</name>
    <dbReference type="NCBI Taxonomy" id="6256"/>
    <lineage>
        <taxon>Eukaryota</taxon>
        <taxon>Metazoa</taxon>
        <taxon>Ecdysozoa</taxon>
        <taxon>Nematoda</taxon>
        <taxon>Chromadorea</taxon>
        <taxon>Rhabditida</taxon>
        <taxon>Spirurina</taxon>
        <taxon>Ascaridomorpha</taxon>
        <taxon>Ascaridoidea</taxon>
        <taxon>Ascarididae</taxon>
        <taxon>Parascaris</taxon>
    </lineage>
</organism>
<accession>A0A914RM76</accession>
<evidence type="ECO:0000313" key="1">
    <source>
        <dbReference type="Proteomes" id="UP000887564"/>
    </source>
</evidence>
<dbReference type="WBParaSite" id="PEQ_0000296201-mRNA-1">
    <property type="protein sequence ID" value="PEQ_0000296201-mRNA-1"/>
    <property type="gene ID" value="PEQ_0000296201"/>
</dbReference>
<dbReference type="Proteomes" id="UP000887564">
    <property type="component" value="Unplaced"/>
</dbReference>
<dbReference type="Pfam" id="PF06080">
    <property type="entry name" value="DUF938"/>
    <property type="match status" value="1"/>
</dbReference>
<protein>
    <submittedName>
        <fullName evidence="2">Uncharacterized protein</fullName>
    </submittedName>
</protein>
<keyword evidence="1" id="KW-1185">Reference proteome</keyword>
<proteinExistence type="predicted"/>
<reference evidence="2" key="1">
    <citation type="submission" date="2022-11" db="UniProtKB">
        <authorList>
            <consortium name="WormBaseParasite"/>
        </authorList>
    </citation>
    <scope>IDENTIFICATION</scope>
</reference>
<dbReference type="InterPro" id="IPR010342">
    <property type="entry name" value="DUF938"/>
</dbReference>